<evidence type="ECO:0000256" key="1">
    <source>
        <dbReference type="ARBA" id="ARBA00008455"/>
    </source>
</evidence>
<feature type="chain" id="PRO_5039945994" description="Peptidase C1A papain C-terminal domain-containing protein" evidence="3">
    <location>
        <begin position="23"/>
        <end position="356"/>
    </location>
</feature>
<evidence type="ECO:0000313" key="6">
    <source>
        <dbReference type="Proteomes" id="UP001107558"/>
    </source>
</evidence>
<organism evidence="5 6">
    <name type="scientific">Polypedilum vanderplanki</name>
    <name type="common">Sleeping chironomid midge</name>
    <dbReference type="NCBI Taxonomy" id="319348"/>
    <lineage>
        <taxon>Eukaryota</taxon>
        <taxon>Metazoa</taxon>
        <taxon>Ecdysozoa</taxon>
        <taxon>Arthropoda</taxon>
        <taxon>Hexapoda</taxon>
        <taxon>Insecta</taxon>
        <taxon>Pterygota</taxon>
        <taxon>Neoptera</taxon>
        <taxon>Endopterygota</taxon>
        <taxon>Diptera</taxon>
        <taxon>Nematocera</taxon>
        <taxon>Chironomoidea</taxon>
        <taxon>Chironomidae</taxon>
        <taxon>Chironominae</taxon>
        <taxon>Polypedilum</taxon>
        <taxon>Polypedilum</taxon>
    </lineage>
</organism>
<dbReference type="Pfam" id="PF00112">
    <property type="entry name" value="Peptidase_C1"/>
    <property type="match status" value="1"/>
</dbReference>
<gene>
    <name evidence="5" type="ORF">PVAND_013135</name>
</gene>
<evidence type="ECO:0000259" key="4">
    <source>
        <dbReference type="SMART" id="SM00645"/>
    </source>
</evidence>
<feature type="signal peptide" evidence="3">
    <location>
        <begin position="1"/>
        <end position="22"/>
    </location>
</feature>
<dbReference type="PANTHER" id="PTHR12411">
    <property type="entry name" value="CYSTEINE PROTEASE FAMILY C1-RELATED"/>
    <property type="match status" value="1"/>
</dbReference>
<proteinExistence type="inferred from homology"/>
<keyword evidence="2" id="KW-1015">Disulfide bond</keyword>
<dbReference type="PRINTS" id="PR00705">
    <property type="entry name" value="PAPAIN"/>
</dbReference>
<dbReference type="CDD" id="cd02248">
    <property type="entry name" value="Peptidase_C1A"/>
    <property type="match status" value="1"/>
</dbReference>
<feature type="domain" description="Peptidase C1A papain C-terminal" evidence="4">
    <location>
        <begin position="132"/>
        <end position="354"/>
    </location>
</feature>
<dbReference type="OrthoDB" id="5855924at2759"/>
<comment type="caution">
    <text evidence="5">The sequence shown here is derived from an EMBL/GenBank/DDBJ whole genome shotgun (WGS) entry which is preliminary data.</text>
</comment>
<dbReference type="InterPro" id="IPR038765">
    <property type="entry name" value="Papain-like_cys_pep_sf"/>
</dbReference>
<reference evidence="5" key="1">
    <citation type="submission" date="2021-03" db="EMBL/GenBank/DDBJ databases">
        <title>Chromosome level genome of the anhydrobiotic midge Polypedilum vanderplanki.</title>
        <authorList>
            <person name="Yoshida Y."/>
            <person name="Kikawada T."/>
            <person name="Gusev O."/>
        </authorList>
    </citation>
    <scope>NUCLEOTIDE SEQUENCE</scope>
    <source>
        <strain evidence="5">NIAS01</strain>
        <tissue evidence="5">Whole body or cell culture</tissue>
    </source>
</reference>
<dbReference type="FunFam" id="3.90.70.10:FF:000332">
    <property type="entry name" value="Cathepsin L1"/>
    <property type="match status" value="1"/>
</dbReference>
<dbReference type="InterPro" id="IPR025661">
    <property type="entry name" value="Pept_asp_AS"/>
</dbReference>
<dbReference type="AlphaFoldDB" id="A0A9J6CNJ9"/>
<dbReference type="InterPro" id="IPR013128">
    <property type="entry name" value="Peptidase_C1A"/>
</dbReference>
<dbReference type="Gene3D" id="3.90.70.10">
    <property type="entry name" value="Cysteine proteinases"/>
    <property type="match status" value="1"/>
</dbReference>
<dbReference type="InterPro" id="IPR039417">
    <property type="entry name" value="Peptidase_C1A_papain-like"/>
</dbReference>
<dbReference type="GO" id="GO:0008234">
    <property type="term" value="F:cysteine-type peptidase activity"/>
    <property type="evidence" value="ECO:0007669"/>
    <property type="project" value="InterPro"/>
</dbReference>
<dbReference type="SUPFAM" id="SSF54001">
    <property type="entry name" value="Cysteine proteinases"/>
    <property type="match status" value="1"/>
</dbReference>
<name>A0A9J6CNJ9_POLVA</name>
<protein>
    <recommendedName>
        <fullName evidence="4">Peptidase C1A papain C-terminal domain-containing protein</fullName>
    </recommendedName>
</protein>
<dbReference type="SMART" id="SM00645">
    <property type="entry name" value="Pept_C1"/>
    <property type="match status" value="1"/>
</dbReference>
<dbReference type="InterPro" id="IPR000668">
    <property type="entry name" value="Peptidase_C1A_C"/>
</dbReference>
<dbReference type="EMBL" id="JADBJN010000001">
    <property type="protein sequence ID" value="KAG5683874.1"/>
    <property type="molecule type" value="Genomic_DNA"/>
</dbReference>
<keyword evidence="6" id="KW-1185">Reference proteome</keyword>
<evidence type="ECO:0000313" key="5">
    <source>
        <dbReference type="EMBL" id="KAG5683874.1"/>
    </source>
</evidence>
<dbReference type="GO" id="GO:0006508">
    <property type="term" value="P:proteolysis"/>
    <property type="evidence" value="ECO:0007669"/>
    <property type="project" value="InterPro"/>
</dbReference>
<keyword evidence="3" id="KW-0732">Signal</keyword>
<accession>A0A9J6CNJ9</accession>
<dbReference type="PROSITE" id="PS00640">
    <property type="entry name" value="THIOL_PROTEASE_ASN"/>
    <property type="match status" value="1"/>
</dbReference>
<comment type="similarity">
    <text evidence="1">Belongs to the peptidase C1 family.</text>
</comment>
<dbReference type="Proteomes" id="UP001107558">
    <property type="component" value="Chromosome 1"/>
</dbReference>
<sequence>MKLIVSALFIIFLEFIVSNVNAALMRGTMSKIAKYIDYTPEQVDLFVTFKTIYKKKYRDNNEEAIAVKNFINNVATIDSQNEKFRRGETKFKTAIWINSDMNRLDFLESFTGYVGKPMKRLYKTKYRRDKNLPKYLNYFEDGFVTKVSNQRYCGSSWAFATIGALEAQFARKTGVLRKLSEQNLIDCDRSFDYSGNRGCKGGNMRIAYEYLIKTGINAENIYPYRGKGKYNCNFNSSLSLGKVYDFVEIERKNETALMYALYHAGGPIAVAIDASDPAFQNYQSGIYDFPECVNEPNHAALLIGYGFDYSFTPPAAYWLLKNSWGVEWGEKGFFRISKDANNLCNIATDASYPIVA</sequence>
<evidence type="ECO:0000256" key="2">
    <source>
        <dbReference type="ARBA" id="ARBA00023157"/>
    </source>
</evidence>
<evidence type="ECO:0000256" key="3">
    <source>
        <dbReference type="SAM" id="SignalP"/>
    </source>
</evidence>